<dbReference type="SUPFAM" id="SSF103473">
    <property type="entry name" value="MFS general substrate transporter"/>
    <property type="match status" value="1"/>
</dbReference>
<keyword evidence="3 6" id="KW-0812">Transmembrane</keyword>
<keyword evidence="5 6" id="KW-0472">Membrane</keyword>
<dbReference type="KEGG" id="sna:Snas_4174"/>
<evidence type="ECO:0000256" key="3">
    <source>
        <dbReference type="ARBA" id="ARBA00022692"/>
    </source>
</evidence>
<feature type="transmembrane region" description="Helical" evidence="6">
    <location>
        <begin position="383"/>
        <end position="400"/>
    </location>
</feature>
<evidence type="ECO:0000313" key="8">
    <source>
        <dbReference type="EMBL" id="ADD43825.1"/>
    </source>
</evidence>
<dbReference type="GO" id="GO:0005886">
    <property type="term" value="C:plasma membrane"/>
    <property type="evidence" value="ECO:0007669"/>
    <property type="project" value="UniProtKB-SubCell"/>
</dbReference>
<dbReference type="eggNOG" id="COG0477">
    <property type="taxonomic scope" value="Bacteria"/>
</dbReference>
<dbReference type="InterPro" id="IPR020846">
    <property type="entry name" value="MFS_dom"/>
</dbReference>
<proteinExistence type="predicted"/>
<dbReference type="InterPro" id="IPR011701">
    <property type="entry name" value="MFS"/>
</dbReference>
<gene>
    <name evidence="8" type="ordered locus">Snas_4174</name>
</gene>
<dbReference type="Gene3D" id="1.20.1250.20">
    <property type="entry name" value="MFS general substrate transporter like domains"/>
    <property type="match status" value="1"/>
</dbReference>
<evidence type="ECO:0000256" key="2">
    <source>
        <dbReference type="ARBA" id="ARBA00022475"/>
    </source>
</evidence>
<feature type="transmembrane region" description="Helical" evidence="6">
    <location>
        <begin position="224"/>
        <end position="242"/>
    </location>
</feature>
<dbReference type="PANTHER" id="PTHR23513:SF6">
    <property type="entry name" value="MAJOR FACILITATOR SUPERFAMILY ASSOCIATED DOMAIN-CONTAINING PROTEIN"/>
    <property type="match status" value="1"/>
</dbReference>
<comment type="subcellular location">
    <subcellularLocation>
        <location evidence="1">Cell membrane</location>
        <topology evidence="1">Multi-pass membrane protein</topology>
    </subcellularLocation>
</comment>
<dbReference type="InterPro" id="IPR036259">
    <property type="entry name" value="MFS_trans_sf"/>
</dbReference>
<evidence type="ECO:0000313" key="9">
    <source>
        <dbReference type="Proteomes" id="UP000000844"/>
    </source>
</evidence>
<protein>
    <submittedName>
        <fullName evidence="8">Major facilitator superfamily MFS_1</fullName>
    </submittedName>
</protein>
<dbReference type="EMBL" id="CP001778">
    <property type="protein sequence ID" value="ADD43825.1"/>
    <property type="molecule type" value="Genomic_DNA"/>
</dbReference>
<dbReference type="PROSITE" id="PS50850">
    <property type="entry name" value="MFS"/>
    <property type="match status" value="1"/>
</dbReference>
<dbReference type="GO" id="GO:0022857">
    <property type="term" value="F:transmembrane transporter activity"/>
    <property type="evidence" value="ECO:0007669"/>
    <property type="project" value="InterPro"/>
</dbReference>
<dbReference type="STRING" id="446470.Snas_4174"/>
<dbReference type="OrthoDB" id="9815525at2"/>
<dbReference type="PANTHER" id="PTHR23513">
    <property type="entry name" value="INTEGRAL MEMBRANE EFFLUX PROTEIN-RELATED"/>
    <property type="match status" value="1"/>
</dbReference>
<accession>D3Q292</accession>
<organism evidence="8 9">
    <name type="scientific">Stackebrandtia nassauensis (strain DSM 44728 / CIP 108903 / NRRL B-16338 / NBRC 102104 / LLR-40K-21)</name>
    <dbReference type="NCBI Taxonomy" id="446470"/>
    <lineage>
        <taxon>Bacteria</taxon>
        <taxon>Bacillati</taxon>
        <taxon>Actinomycetota</taxon>
        <taxon>Actinomycetes</taxon>
        <taxon>Glycomycetales</taxon>
        <taxon>Glycomycetaceae</taxon>
        <taxon>Stackebrandtia</taxon>
    </lineage>
</organism>
<dbReference type="AlphaFoldDB" id="D3Q292"/>
<reference evidence="8 9" key="1">
    <citation type="journal article" date="2009" name="Stand. Genomic Sci.">
        <title>Complete genome sequence of Stackebrandtia nassauensis type strain (LLR-40K-21).</title>
        <authorList>
            <person name="Munk C."/>
            <person name="Lapidus A."/>
            <person name="Copeland A."/>
            <person name="Jando M."/>
            <person name="Mayilraj S."/>
            <person name="Glavina Del Rio T."/>
            <person name="Nolan M."/>
            <person name="Chen F."/>
            <person name="Lucas S."/>
            <person name="Tice H."/>
            <person name="Cheng J.F."/>
            <person name="Han C."/>
            <person name="Detter J.C."/>
            <person name="Bruce D."/>
            <person name="Goodwin L."/>
            <person name="Chain P."/>
            <person name="Pitluck S."/>
            <person name="Goker M."/>
            <person name="Ovchinikova G."/>
            <person name="Pati A."/>
            <person name="Ivanova N."/>
            <person name="Mavromatis K."/>
            <person name="Chen A."/>
            <person name="Palaniappan K."/>
            <person name="Land M."/>
            <person name="Hauser L."/>
            <person name="Chang Y.J."/>
            <person name="Jeffries C.D."/>
            <person name="Bristow J."/>
            <person name="Eisen J.A."/>
            <person name="Markowitz V."/>
            <person name="Hugenholtz P."/>
            <person name="Kyrpides N.C."/>
            <person name="Klenk H.P."/>
        </authorList>
    </citation>
    <scope>NUCLEOTIDE SEQUENCE [LARGE SCALE GENOMIC DNA]</scope>
    <source>
        <strain evidence="9">DSM 44728 / CIP 108903 / NRRL B-16338 / NBRC 102104 / LLR-40K-21</strain>
    </source>
</reference>
<feature type="transmembrane region" description="Helical" evidence="6">
    <location>
        <begin position="52"/>
        <end position="73"/>
    </location>
</feature>
<name>D3Q292_STANL</name>
<evidence type="ECO:0000256" key="1">
    <source>
        <dbReference type="ARBA" id="ARBA00004651"/>
    </source>
</evidence>
<dbReference type="HOGENOM" id="CLU_034180_13_2_11"/>
<evidence type="ECO:0000256" key="4">
    <source>
        <dbReference type="ARBA" id="ARBA00022989"/>
    </source>
</evidence>
<keyword evidence="4 6" id="KW-1133">Transmembrane helix</keyword>
<evidence type="ECO:0000259" key="7">
    <source>
        <dbReference type="PROSITE" id="PS50850"/>
    </source>
</evidence>
<dbReference type="Proteomes" id="UP000000844">
    <property type="component" value="Chromosome"/>
</dbReference>
<evidence type="ECO:0000256" key="5">
    <source>
        <dbReference type="ARBA" id="ARBA00023136"/>
    </source>
</evidence>
<feature type="transmembrane region" description="Helical" evidence="6">
    <location>
        <begin position="18"/>
        <end position="40"/>
    </location>
</feature>
<feature type="transmembrane region" description="Helical" evidence="6">
    <location>
        <begin position="111"/>
        <end position="136"/>
    </location>
</feature>
<keyword evidence="2" id="KW-1003">Cell membrane</keyword>
<feature type="transmembrane region" description="Helical" evidence="6">
    <location>
        <begin position="173"/>
        <end position="190"/>
    </location>
</feature>
<feature type="transmembrane region" description="Helical" evidence="6">
    <location>
        <begin position="314"/>
        <end position="335"/>
    </location>
</feature>
<keyword evidence="9" id="KW-1185">Reference proteome</keyword>
<feature type="domain" description="Major facilitator superfamily (MFS) profile" evidence="7">
    <location>
        <begin position="218"/>
        <end position="414"/>
    </location>
</feature>
<feature type="transmembrane region" description="Helical" evidence="6">
    <location>
        <begin position="80"/>
        <end position="105"/>
    </location>
</feature>
<feature type="transmembrane region" description="Helical" evidence="6">
    <location>
        <begin position="356"/>
        <end position="377"/>
    </location>
</feature>
<feature type="transmembrane region" description="Helical" evidence="6">
    <location>
        <begin position="289"/>
        <end position="308"/>
    </location>
</feature>
<dbReference type="CDD" id="cd06173">
    <property type="entry name" value="MFS_MefA_like"/>
    <property type="match status" value="1"/>
</dbReference>
<sequence>MTETPTGLLRRNRDFRNVWAADALSTVGTRLSMLALPLLALLTLDATPLEVALLRTLETLAWLVLGLVAGAWMDRIRCRGVLIAADLGRAAVLASIPIAYLAGVLTLTQLFVVSLLAGIGKVFFGVAATTYLPRLLPKEDLVDANAKLATNLSMAAVLTSGGGGFVIQWLTAPIAIAVDAASFVWSALWLRGIRKVETVPRQDNPPHLRRDIAEGWRFVVGHPLLRALAGLSVCTVFFQAVHDAVWITFLVREFGLSAGVIGLLGMSGLLGAVLSGFVTSRIARRLGNVRAAVAAAVCFAVGFALFPFTLPGWGLSVAVVAGFMVSFSIITLSVMRSSIRQLLCPEHLYGRVGATMEFMIWGTMPLGSLAGGLIATVTDLRTTLWIVGAGTLLSLLWIVLSPLRTTREIELAAV</sequence>
<dbReference type="RefSeq" id="WP_013019396.1">
    <property type="nucleotide sequence ID" value="NC_013947.1"/>
</dbReference>
<dbReference type="Pfam" id="PF07690">
    <property type="entry name" value="MFS_1"/>
    <property type="match status" value="1"/>
</dbReference>
<evidence type="ECO:0000256" key="6">
    <source>
        <dbReference type="SAM" id="Phobius"/>
    </source>
</evidence>
<feature type="transmembrane region" description="Helical" evidence="6">
    <location>
        <begin position="254"/>
        <end position="277"/>
    </location>
</feature>